<protein>
    <submittedName>
        <fullName evidence="1">Uncharacterized protein</fullName>
    </submittedName>
</protein>
<gene>
    <name evidence="1" type="ORF">O6H91_11G088600</name>
</gene>
<comment type="caution">
    <text evidence="1">The sequence shown here is derived from an EMBL/GenBank/DDBJ whole genome shotgun (WGS) entry which is preliminary data.</text>
</comment>
<organism evidence="1 2">
    <name type="scientific">Diphasiastrum complanatum</name>
    <name type="common">Issler's clubmoss</name>
    <name type="synonym">Lycopodium complanatum</name>
    <dbReference type="NCBI Taxonomy" id="34168"/>
    <lineage>
        <taxon>Eukaryota</taxon>
        <taxon>Viridiplantae</taxon>
        <taxon>Streptophyta</taxon>
        <taxon>Embryophyta</taxon>
        <taxon>Tracheophyta</taxon>
        <taxon>Lycopodiopsida</taxon>
        <taxon>Lycopodiales</taxon>
        <taxon>Lycopodiaceae</taxon>
        <taxon>Lycopodioideae</taxon>
        <taxon>Diphasiastrum</taxon>
    </lineage>
</organism>
<evidence type="ECO:0000313" key="1">
    <source>
        <dbReference type="EMBL" id="KAJ7539354.1"/>
    </source>
</evidence>
<reference evidence="2" key="1">
    <citation type="journal article" date="2024" name="Proc. Natl. Acad. Sci. U.S.A.">
        <title>Extraordinary preservation of gene collinearity over three hundred million years revealed in homosporous lycophytes.</title>
        <authorList>
            <person name="Li C."/>
            <person name="Wickell D."/>
            <person name="Kuo L.Y."/>
            <person name="Chen X."/>
            <person name="Nie B."/>
            <person name="Liao X."/>
            <person name="Peng D."/>
            <person name="Ji J."/>
            <person name="Jenkins J."/>
            <person name="Williams M."/>
            <person name="Shu S."/>
            <person name="Plott C."/>
            <person name="Barry K."/>
            <person name="Rajasekar S."/>
            <person name="Grimwood J."/>
            <person name="Han X."/>
            <person name="Sun S."/>
            <person name="Hou Z."/>
            <person name="He W."/>
            <person name="Dai G."/>
            <person name="Sun C."/>
            <person name="Schmutz J."/>
            <person name="Leebens-Mack J.H."/>
            <person name="Li F.W."/>
            <person name="Wang L."/>
        </authorList>
    </citation>
    <scope>NUCLEOTIDE SEQUENCE [LARGE SCALE GENOMIC DNA]</scope>
    <source>
        <strain evidence="2">cv. PW_Plant_1</strain>
    </source>
</reference>
<name>A0ACC2CBB7_DIPCM</name>
<accession>A0ACC2CBB7</accession>
<evidence type="ECO:0000313" key="2">
    <source>
        <dbReference type="Proteomes" id="UP001162992"/>
    </source>
</evidence>
<proteinExistence type="predicted"/>
<dbReference type="Proteomes" id="UP001162992">
    <property type="component" value="Chromosome 11"/>
</dbReference>
<sequence length="318" mass="35803">MALTSLTFPSILVSEIRPFTSLHPHARAYAQPNRYLGSANVPDKPKFIRCIEGSNGFKKDEEDMVPSTSSSGAHGESNVSLPQSGSGELYSTIPSHYNGYLQVSDLHTIYYEIFGNPEGKPVVFLHGGPGAGCTERHARFFDPKHYRIILFDQRACGKSTPRGCLEENTTWHLVQDIEKLRKHLGVQRWIILGGSWGVALALAYAEAHPDAVSGLILRGVCLMRQKEIDWFYKQGANFLFPFGWEQLLSVLAPFEHQNVLFAFYKRLTSDDASTQLLAAQAWLKWEMGLSFFRTNDLVFTWDGLQYRTLPPLQATCRT</sequence>
<dbReference type="EMBL" id="CM055102">
    <property type="protein sequence ID" value="KAJ7539354.1"/>
    <property type="molecule type" value="Genomic_DNA"/>
</dbReference>
<keyword evidence="2" id="KW-1185">Reference proteome</keyword>